<gene>
    <name evidence="1" type="ORF">JW744_02470</name>
</gene>
<accession>A0A939C8T8</accession>
<proteinExistence type="predicted"/>
<evidence type="ECO:0000313" key="1">
    <source>
        <dbReference type="EMBL" id="MBN2067307.1"/>
    </source>
</evidence>
<protein>
    <submittedName>
        <fullName evidence="1">Uncharacterized protein</fullName>
    </submittedName>
</protein>
<dbReference type="EMBL" id="JAFGDB010000040">
    <property type="protein sequence ID" value="MBN2067307.1"/>
    <property type="molecule type" value="Genomic_DNA"/>
</dbReference>
<organism evidence="1 2">
    <name type="scientific">Candidatus Iainarchaeum sp</name>
    <dbReference type="NCBI Taxonomy" id="3101447"/>
    <lineage>
        <taxon>Archaea</taxon>
        <taxon>Candidatus Iainarchaeota</taxon>
        <taxon>Candidatus Iainarchaeia</taxon>
        <taxon>Candidatus Iainarchaeales</taxon>
        <taxon>Candidatus Iainarchaeaceae</taxon>
        <taxon>Candidatus Iainarchaeum</taxon>
    </lineage>
</organism>
<name>A0A939C8T8_9ARCH</name>
<reference evidence="1" key="1">
    <citation type="submission" date="2021-01" db="EMBL/GenBank/DDBJ databases">
        <title>Active Sulfur Cycling in an Early Earth Analoge.</title>
        <authorList>
            <person name="Hahn C.R."/>
            <person name="Youssef N.H."/>
            <person name="Elshahed M."/>
        </authorList>
    </citation>
    <scope>NUCLEOTIDE SEQUENCE</scope>
    <source>
        <strain evidence="1">Zod_Metabat.1151</strain>
    </source>
</reference>
<dbReference type="Proteomes" id="UP000809243">
    <property type="component" value="Unassembled WGS sequence"/>
</dbReference>
<sequence>MAEGKKPRGKAKKKPKLRVLTPQEIIDYYREHRKLPPEMERTGGK</sequence>
<dbReference type="AlphaFoldDB" id="A0A939C8T8"/>
<comment type="caution">
    <text evidence="1">The sequence shown here is derived from an EMBL/GenBank/DDBJ whole genome shotgun (WGS) entry which is preliminary data.</text>
</comment>
<evidence type="ECO:0000313" key="2">
    <source>
        <dbReference type="Proteomes" id="UP000809243"/>
    </source>
</evidence>